<evidence type="ECO:0000259" key="1">
    <source>
        <dbReference type="Pfam" id="PF00483"/>
    </source>
</evidence>
<dbReference type="InterPro" id="IPR029044">
    <property type="entry name" value="Nucleotide-diphossugar_trans"/>
</dbReference>
<dbReference type="SUPFAM" id="SSF53448">
    <property type="entry name" value="Nucleotide-diphospho-sugar transferases"/>
    <property type="match status" value="1"/>
</dbReference>
<dbReference type="Gene3D" id="3.90.550.10">
    <property type="entry name" value="Spore Coat Polysaccharide Biosynthesis Protein SpsA, Chain A"/>
    <property type="match status" value="1"/>
</dbReference>
<comment type="caution">
    <text evidence="2">The sequence shown here is derived from an EMBL/GenBank/DDBJ whole genome shotgun (WGS) entry which is preliminary data.</text>
</comment>
<dbReference type="GO" id="GO:0016740">
    <property type="term" value="F:transferase activity"/>
    <property type="evidence" value="ECO:0007669"/>
    <property type="project" value="UniProtKB-KW"/>
</dbReference>
<keyword evidence="3" id="KW-1185">Reference proteome</keyword>
<dbReference type="PANTHER" id="PTHR22572">
    <property type="entry name" value="SUGAR-1-PHOSPHATE GUANYL TRANSFERASE"/>
    <property type="match status" value="1"/>
</dbReference>
<dbReference type="AlphaFoldDB" id="A0A2T2YLF1"/>
<name>A0A2T2YLF1_9BACT</name>
<dbReference type="Pfam" id="PF00483">
    <property type="entry name" value="NTP_transferase"/>
    <property type="match status" value="1"/>
</dbReference>
<dbReference type="RefSeq" id="WP_106932497.1">
    <property type="nucleotide sequence ID" value="NZ_PYFT01000001.1"/>
</dbReference>
<dbReference type="Gene3D" id="2.160.10.10">
    <property type="entry name" value="Hexapeptide repeat proteins"/>
    <property type="match status" value="1"/>
</dbReference>
<protein>
    <submittedName>
        <fullName evidence="2">Nucleotidyltransferase</fullName>
    </submittedName>
</protein>
<gene>
    <name evidence="2" type="ORF">AHMF7605_23890</name>
</gene>
<feature type="domain" description="Nucleotidyl transferase" evidence="1">
    <location>
        <begin position="8"/>
        <end position="235"/>
    </location>
</feature>
<dbReference type="CDD" id="cd04181">
    <property type="entry name" value="NTP_transferase"/>
    <property type="match status" value="1"/>
</dbReference>
<dbReference type="InterPro" id="IPR050486">
    <property type="entry name" value="Mannose-1P_guanyltransferase"/>
</dbReference>
<keyword evidence="2" id="KW-0808">Transferase</keyword>
<proteinExistence type="predicted"/>
<dbReference type="Proteomes" id="UP000240357">
    <property type="component" value="Unassembled WGS sequence"/>
</dbReference>
<dbReference type="InterPro" id="IPR005835">
    <property type="entry name" value="NTP_transferase_dom"/>
</dbReference>
<dbReference type="EMBL" id="PYFT01000001">
    <property type="protein sequence ID" value="PSR56319.1"/>
    <property type="molecule type" value="Genomic_DNA"/>
</dbReference>
<accession>A0A2T2YLF1</accession>
<organism evidence="2 3">
    <name type="scientific">Adhaeribacter arboris</name>
    <dbReference type="NCBI Taxonomy" id="2072846"/>
    <lineage>
        <taxon>Bacteria</taxon>
        <taxon>Pseudomonadati</taxon>
        <taxon>Bacteroidota</taxon>
        <taxon>Cytophagia</taxon>
        <taxon>Cytophagales</taxon>
        <taxon>Hymenobacteraceae</taxon>
        <taxon>Adhaeribacter</taxon>
    </lineage>
</organism>
<sequence length="335" mass="36780">MRIIVPMAGMGKRMRPHTLTVPKPLVPIAGKPIVQRLVEDIAKVCQEPIEEVAFIIGHFGQAVEQKLMEIAASVGARGTISYQEEPLGTAHAILCAQESLEGQVVVAFADTLFKADFTLDTSADGTIWVQQVEDPRPFGVVKLNERGEITDFVEKPDTFISDLAIIGIYYFKDGAYLREELQYLLDNNIKDKGEFQLTNALENMKNKGTVFVPGKISEWLDCGNKDATVYTNQRYLEYLKDEQDLVNASAKITNSIIIQPSYIGENAVINNSVVGPHVSIGKNTTVTDTVISNSIVQENTVVKSANITNSMLGSFVSFTGTPSDLSLGDYNVLKE</sequence>
<reference evidence="2 3" key="1">
    <citation type="submission" date="2018-03" db="EMBL/GenBank/DDBJ databases">
        <title>Adhaeribacter sp. HMF7605 Genome sequencing and assembly.</title>
        <authorList>
            <person name="Kang H."/>
            <person name="Kang J."/>
            <person name="Cha I."/>
            <person name="Kim H."/>
            <person name="Joh K."/>
        </authorList>
    </citation>
    <scope>NUCLEOTIDE SEQUENCE [LARGE SCALE GENOMIC DNA]</scope>
    <source>
        <strain evidence="2 3">HMF7605</strain>
    </source>
</reference>
<evidence type="ECO:0000313" key="2">
    <source>
        <dbReference type="EMBL" id="PSR56319.1"/>
    </source>
</evidence>
<dbReference type="OrthoDB" id="9803871at2"/>
<evidence type="ECO:0000313" key="3">
    <source>
        <dbReference type="Proteomes" id="UP000240357"/>
    </source>
</evidence>